<proteinExistence type="predicted"/>
<keyword evidence="3" id="KW-1185">Reference proteome</keyword>
<feature type="compositionally biased region" description="Polar residues" evidence="1">
    <location>
        <begin position="1"/>
        <end position="13"/>
    </location>
</feature>
<comment type="caution">
    <text evidence="2">The sequence shown here is derived from an EMBL/GenBank/DDBJ whole genome shotgun (WGS) entry which is preliminary data.</text>
</comment>
<dbReference type="EMBL" id="JACBPP010000007">
    <property type="protein sequence ID" value="KAF8000102.1"/>
    <property type="molecule type" value="Genomic_DNA"/>
</dbReference>
<dbReference type="AlphaFoldDB" id="A0A8H7LCI1"/>
<organism evidence="2 3">
    <name type="scientific">Metschnikowia pulcherrima</name>
    <dbReference type="NCBI Taxonomy" id="27326"/>
    <lineage>
        <taxon>Eukaryota</taxon>
        <taxon>Fungi</taxon>
        <taxon>Dikarya</taxon>
        <taxon>Ascomycota</taxon>
        <taxon>Saccharomycotina</taxon>
        <taxon>Pichiomycetes</taxon>
        <taxon>Metschnikowiaceae</taxon>
        <taxon>Metschnikowia</taxon>
    </lineage>
</organism>
<evidence type="ECO:0000313" key="2">
    <source>
        <dbReference type="EMBL" id="KAF8000102.1"/>
    </source>
</evidence>
<dbReference type="Proteomes" id="UP000649328">
    <property type="component" value="Unassembled WGS sequence"/>
</dbReference>
<dbReference type="OrthoDB" id="10270873at2759"/>
<sequence length="301" mass="34172">MNVNQLSPTSAATANEPAVDTKVSMDTSAKAVRLFDPQSHGTVEERDEDARTFLQSAQRHLETETKMTKAKKISFCINHIVGVPRRLAEHEWQQGSFDTMEKFTDWFKEKFMIPDTERRCTVLDQIKAIPTQTGMFKVIVMFKDLWELNKIQPSKVSEEEFIDLFMKHVHNPGWHNSLGLCTSFESVLKTGQMLATNAKRRQDAVDSRNTSGNRFGKRKPWGKAFKTPRGNYRNQRDDRGGLENKDHKFLTNNATYGGGPKDGRDKYRRQGPRIAHMVCDPDTGAWTNEAAGDNGCESGKD</sequence>
<feature type="region of interest" description="Disordered" evidence="1">
    <location>
        <begin position="1"/>
        <end position="22"/>
    </location>
</feature>
<evidence type="ECO:0000313" key="3">
    <source>
        <dbReference type="Proteomes" id="UP000649328"/>
    </source>
</evidence>
<feature type="region of interest" description="Disordered" evidence="1">
    <location>
        <begin position="199"/>
        <end position="265"/>
    </location>
</feature>
<gene>
    <name evidence="2" type="ORF">HF325_005031</name>
</gene>
<accession>A0A8H7LCI1</accession>
<feature type="compositionally biased region" description="Basic and acidic residues" evidence="1">
    <location>
        <begin position="234"/>
        <end position="249"/>
    </location>
</feature>
<name>A0A8H7LCI1_9ASCO</name>
<reference evidence="2" key="1">
    <citation type="submission" date="2020-10" db="EMBL/GenBank/DDBJ databases">
        <title>The Whole-Genome Sequence of Metschnikowia persimmonesis, a Novel Endophytic Yeast Species Isolated from Medicinal Plant Diospyros kaki Thumb.</title>
        <authorList>
            <person name="Rahmat E."/>
            <person name="Kang Y."/>
        </authorList>
    </citation>
    <scope>NUCLEOTIDE SEQUENCE</scope>
    <source>
        <strain evidence="2">KIOM G15050</strain>
    </source>
</reference>
<protein>
    <submittedName>
        <fullName evidence="2">Uncharacterized protein</fullName>
    </submittedName>
</protein>
<evidence type="ECO:0000256" key="1">
    <source>
        <dbReference type="SAM" id="MobiDB-lite"/>
    </source>
</evidence>